<dbReference type="EnsemblProtists" id="EKX54481">
    <property type="protein sequence ID" value="EKX54481"/>
    <property type="gene ID" value="GUITHDRAFT_99963"/>
</dbReference>
<reference evidence="5" key="2">
    <citation type="submission" date="2012-11" db="EMBL/GenBank/DDBJ databases">
        <authorList>
            <person name="Kuo A."/>
            <person name="Curtis B.A."/>
            <person name="Tanifuji G."/>
            <person name="Burki F."/>
            <person name="Gruber A."/>
            <person name="Irimia M."/>
            <person name="Maruyama S."/>
            <person name="Arias M.C."/>
            <person name="Ball S.G."/>
            <person name="Gile G.H."/>
            <person name="Hirakawa Y."/>
            <person name="Hopkins J.F."/>
            <person name="Rensing S.A."/>
            <person name="Schmutz J."/>
            <person name="Symeonidi A."/>
            <person name="Elias M."/>
            <person name="Eveleigh R.J."/>
            <person name="Herman E.K."/>
            <person name="Klute M.J."/>
            <person name="Nakayama T."/>
            <person name="Obornik M."/>
            <person name="Reyes-Prieto A."/>
            <person name="Armbrust E.V."/>
            <person name="Aves S.J."/>
            <person name="Beiko R.G."/>
            <person name="Coutinho P."/>
            <person name="Dacks J.B."/>
            <person name="Durnford D.G."/>
            <person name="Fast N.M."/>
            <person name="Green B.R."/>
            <person name="Grisdale C."/>
            <person name="Hempe F."/>
            <person name="Henrissat B."/>
            <person name="Hoppner M.P."/>
            <person name="Ishida K.-I."/>
            <person name="Kim E."/>
            <person name="Koreny L."/>
            <person name="Kroth P.G."/>
            <person name="Liu Y."/>
            <person name="Malik S.-B."/>
            <person name="Maier U.G."/>
            <person name="McRose D."/>
            <person name="Mock T."/>
            <person name="Neilson J.A."/>
            <person name="Onodera N.T."/>
            <person name="Poole A.M."/>
            <person name="Pritham E.J."/>
            <person name="Richards T.A."/>
            <person name="Rocap G."/>
            <person name="Roy S.W."/>
            <person name="Sarai C."/>
            <person name="Schaack S."/>
            <person name="Shirato S."/>
            <person name="Slamovits C.H."/>
            <person name="Spencer D.F."/>
            <person name="Suzuki S."/>
            <person name="Worden A.Z."/>
            <person name="Zauner S."/>
            <person name="Barry K."/>
            <person name="Bell C."/>
            <person name="Bharti A.K."/>
            <person name="Crow J.A."/>
            <person name="Grimwood J."/>
            <person name="Kramer R."/>
            <person name="Lindquist E."/>
            <person name="Lucas S."/>
            <person name="Salamov A."/>
            <person name="McFadden G.I."/>
            <person name="Lane C.E."/>
            <person name="Keeling P.J."/>
            <person name="Gray M.W."/>
            <person name="Grigoriev I.V."/>
            <person name="Archibald J.M."/>
        </authorList>
    </citation>
    <scope>NUCLEOTIDE SEQUENCE</scope>
    <source>
        <strain evidence="5">CCMP2712</strain>
    </source>
</reference>
<dbReference type="KEGG" id="gtt:GUITHDRAFT_99963"/>
<dbReference type="AlphaFoldDB" id="L1K0W8"/>
<dbReference type="RefSeq" id="XP_005841461.1">
    <property type="nucleotide sequence ID" value="XM_005841404.1"/>
</dbReference>
<reference evidence="3 5" key="1">
    <citation type="journal article" date="2012" name="Nature">
        <title>Algal genomes reveal evolutionary mosaicism and the fate of nucleomorphs.</title>
        <authorList>
            <consortium name="DOE Joint Genome Institute"/>
            <person name="Curtis B.A."/>
            <person name="Tanifuji G."/>
            <person name="Burki F."/>
            <person name="Gruber A."/>
            <person name="Irimia M."/>
            <person name="Maruyama S."/>
            <person name="Arias M.C."/>
            <person name="Ball S.G."/>
            <person name="Gile G.H."/>
            <person name="Hirakawa Y."/>
            <person name="Hopkins J.F."/>
            <person name="Kuo A."/>
            <person name="Rensing S.A."/>
            <person name="Schmutz J."/>
            <person name="Symeonidi A."/>
            <person name="Elias M."/>
            <person name="Eveleigh R.J."/>
            <person name="Herman E.K."/>
            <person name="Klute M.J."/>
            <person name="Nakayama T."/>
            <person name="Obornik M."/>
            <person name="Reyes-Prieto A."/>
            <person name="Armbrust E.V."/>
            <person name="Aves S.J."/>
            <person name="Beiko R.G."/>
            <person name="Coutinho P."/>
            <person name="Dacks J.B."/>
            <person name="Durnford D.G."/>
            <person name="Fast N.M."/>
            <person name="Green B.R."/>
            <person name="Grisdale C.J."/>
            <person name="Hempel F."/>
            <person name="Henrissat B."/>
            <person name="Hoppner M.P."/>
            <person name="Ishida K."/>
            <person name="Kim E."/>
            <person name="Koreny L."/>
            <person name="Kroth P.G."/>
            <person name="Liu Y."/>
            <person name="Malik S.B."/>
            <person name="Maier U.G."/>
            <person name="McRose D."/>
            <person name="Mock T."/>
            <person name="Neilson J.A."/>
            <person name="Onodera N.T."/>
            <person name="Poole A.M."/>
            <person name="Pritham E.J."/>
            <person name="Richards T.A."/>
            <person name="Rocap G."/>
            <person name="Roy S.W."/>
            <person name="Sarai C."/>
            <person name="Schaack S."/>
            <person name="Shirato S."/>
            <person name="Slamovits C.H."/>
            <person name="Spencer D.F."/>
            <person name="Suzuki S."/>
            <person name="Worden A.Z."/>
            <person name="Zauner S."/>
            <person name="Barry K."/>
            <person name="Bell C."/>
            <person name="Bharti A.K."/>
            <person name="Crow J.A."/>
            <person name="Grimwood J."/>
            <person name="Kramer R."/>
            <person name="Lindquist E."/>
            <person name="Lucas S."/>
            <person name="Salamov A."/>
            <person name="McFadden G.I."/>
            <person name="Lane C.E."/>
            <person name="Keeling P.J."/>
            <person name="Gray M.W."/>
            <person name="Grigoriev I.V."/>
            <person name="Archibald J.M."/>
        </authorList>
    </citation>
    <scope>NUCLEOTIDE SEQUENCE</scope>
    <source>
        <strain evidence="3 5">CCMP2712</strain>
    </source>
</reference>
<dbReference type="EMBL" id="JH992967">
    <property type="protein sequence ID" value="EKX54481.1"/>
    <property type="molecule type" value="Genomic_DNA"/>
</dbReference>
<feature type="coiled-coil region" evidence="1">
    <location>
        <begin position="35"/>
        <end position="134"/>
    </location>
</feature>
<feature type="compositionally biased region" description="Basic and acidic residues" evidence="2">
    <location>
        <begin position="748"/>
        <end position="766"/>
    </location>
</feature>
<feature type="compositionally biased region" description="Acidic residues" evidence="2">
    <location>
        <begin position="673"/>
        <end position="686"/>
    </location>
</feature>
<dbReference type="Proteomes" id="UP000011087">
    <property type="component" value="Unassembled WGS sequence"/>
</dbReference>
<evidence type="ECO:0000256" key="1">
    <source>
        <dbReference type="SAM" id="Coils"/>
    </source>
</evidence>
<sequence length="847" mass="96028">MGAMQDDMEGGGGGGGRILRVESPLSERNVMIELMMEMKQQLRSLQHDVKRVEEVCYHRLDGADMRHQVLESKLRNLDKREAKNSDAIQHRNVELENSVKDALDEVSKLKEQMNNDLKSAKRDLSNELNLMSHRISQSDTLIRNVESRTKDDKGTMFQQNQGMLQEVEKSVKAMKEEFKLQHQQNLERFLVLERVLQKETEERNRGDFEVRQELSDMFVSTKNLLKQESQLQSEALKRVRSETIEAIRSDSDNADKSRDEISRFRDQITEDIRFERLAREELQKTFSWKLDRVVASYNQDQNRLSQTLNDALRQISDKSAAAQLLSNKLQDEGSELKRLALSLQEEATVGLKLVTEKTEESIRRLQTIQERQGDSIKEIKSTVQYDVKGLKDQLVALESRLRSDFSKQIAQDHLVRDGLSSRLRDCEDVIRQTERKVWGKYTALEDKTNKSIEQFKRDVEDSRSKLLGSIGEFRVKINENKQELQSLETKVELKLNSSLNSARSINSKTMSELEEVRGSLSDFKRVTNSSLSEHAKQMEVLESVIREQFEQMQRLKDPETFRNATIVVQHAQMERRSGASDQLEEPAKDFAYLQYRVDPPSIVTEEPLSHIRFEHKFPSLSSLPESPSNSEMNPEEQAEDRDYQEIFGVKPPTLQDVHGGSRRGDESSKFEALEVDEGGGEEEDVEVGLVEHGRAGKEGEEAAGSDVDLTGEALQSFGSFEDDESGKGGGEVSQESAEAQGDFEEEQADRLSFDDAAGEKEGREETVMSLPLSEPKEEEAEEDVTSLPLSRGAQDDQGDQVQSLPVSARQDPPPRPAAANDEIPEEIPSRQNSADAPVLELGASRPS</sequence>
<evidence type="ECO:0000313" key="5">
    <source>
        <dbReference type="Proteomes" id="UP000011087"/>
    </source>
</evidence>
<feature type="compositionally biased region" description="Basic and acidic residues" evidence="2">
    <location>
        <begin position="689"/>
        <end position="700"/>
    </location>
</feature>
<keyword evidence="5" id="KW-1185">Reference proteome</keyword>
<feature type="coiled-coil region" evidence="1">
    <location>
        <begin position="294"/>
        <end position="346"/>
    </location>
</feature>
<accession>L1K0W8</accession>
<feature type="compositionally biased region" description="Basic and acidic residues" evidence="2">
    <location>
        <begin position="662"/>
        <end position="672"/>
    </location>
</feature>
<dbReference type="OMA" id="DQQDKYQ"/>
<gene>
    <name evidence="3" type="ORF">GUITHDRAFT_99963</name>
</gene>
<proteinExistence type="predicted"/>
<evidence type="ECO:0000313" key="4">
    <source>
        <dbReference type="EnsemblProtists" id="EKX54481"/>
    </source>
</evidence>
<dbReference type="HOGENOM" id="CLU_336653_0_0_1"/>
<keyword evidence="1" id="KW-0175">Coiled coil</keyword>
<organism evidence="3">
    <name type="scientific">Guillardia theta (strain CCMP2712)</name>
    <name type="common">Cryptophyte</name>
    <dbReference type="NCBI Taxonomy" id="905079"/>
    <lineage>
        <taxon>Eukaryota</taxon>
        <taxon>Cryptophyceae</taxon>
        <taxon>Pyrenomonadales</taxon>
        <taxon>Geminigeraceae</taxon>
        <taxon>Guillardia</taxon>
    </lineage>
</organism>
<evidence type="ECO:0000256" key="2">
    <source>
        <dbReference type="SAM" id="MobiDB-lite"/>
    </source>
</evidence>
<evidence type="ECO:0000313" key="3">
    <source>
        <dbReference type="EMBL" id="EKX54481.1"/>
    </source>
</evidence>
<dbReference type="STRING" id="905079.L1K0W8"/>
<feature type="region of interest" description="Disordered" evidence="2">
    <location>
        <begin position="619"/>
        <end position="847"/>
    </location>
</feature>
<protein>
    <submittedName>
        <fullName evidence="3 4">Uncharacterized protein</fullName>
    </submittedName>
</protein>
<feature type="coiled-coil region" evidence="1">
    <location>
        <begin position="470"/>
        <end position="497"/>
    </location>
</feature>
<dbReference type="GeneID" id="17311002"/>
<feature type="compositionally biased region" description="Low complexity" evidence="2">
    <location>
        <begin position="619"/>
        <end position="632"/>
    </location>
</feature>
<dbReference type="PaxDb" id="55529-EKX54481"/>
<dbReference type="OrthoDB" id="10685382at2759"/>
<reference evidence="4" key="3">
    <citation type="submission" date="2015-06" db="UniProtKB">
        <authorList>
            <consortium name="EnsemblProtists"/>
        </authorList>
    </citation>
    <scope>IDENTIFICATION</scope>
</reference>
<name>L1K0W8_GUITC</name>